<keyword evidence="1" id="KW-0472">Membrane</keyword>
<accession>A0ABU7ECD6</accession>
<dbReference type="InterPro" id="IPR011993">
    <property type="entry name" value="PH-like_dom_sf"/>
</dbReference>
<dbReference type="SMART" id="SM00568">
    <property type="entry name" value="GRAM"/>
    <property type="match status" value="1"/>
</dbReference>
<dbReference type="Gene3D" id="2.30.29.30">
    <property type="entry name" value="Pleckstrin-homology domain (PH domain)/Phosphotyrosine-binding domain (PTB)"/>
    <property type="match status" value="1"/>
</dbReference>
<reference evidence="3 4" key="1">
    <citation type="submission" date="2021-06" db="EMBL/GenBank/DDBJ databases">
        <authorList>
            <person name="Palmer J.M."/>
        </authorList>
    </citation>
    <scope>NUCLEOTIDE SEQUENCE [LARGE SCALE GENOMIC DNA]</scope>
    <source>
        <strain evidence="3 4">CL_MEX2019</strain>
        <tissue evidence="3">Muscle</tissue>
    </source>
</reference>
<organism evidence="3 4">
    <name type="scientific">Characodon lateralis</name>
    <dbReference type="NCBI Taxonomy" id="208331"/>
    <lineage>
        <taxon>Eukaryota</taxon>
        <taxon>Metazoa</taxon>
        <taxon>Chordata</taxon>
        <taxon>Craniata</taxon>
        <taxon>Vertebrata</taxon>
        <taxon>Euteleostomi</taxon>
        <taxon>Actinopterygii</taxon>
        <taxon>Neopterygii</taxon>
        <taxon>Teleostei</taxon>
        <taxon>Neoteleostei</taxon>
        <taxon>Acanthomorphata</taxon>
        <taxon>Ovalentaria</taxon>
        <taxon>Atherinomorphae</taxon>
        <taxon>Cyprinodontiformes</taxon>
        <taxon>Goodeidae</taxon>
        <taxon>Characodon</taxon>
    </lineage>
</organism>
<dbReference type="InterPro" id="IPR004182">
    <property type="entry name" value="GRAM"/>
</dbReference>
<keyword evidence="1" id="KW-1133">Transmembrane helix</keyword>
<dbReference type="Pfam" id="PF02893">
    <property type="entry name" value="GRAM"/>
    <property type="match status" value="1"/>
</dbReference>
<name>A0ABU7ECD6_9TELE</name>
<evidence type="ECO:0000259" key="2">
    <source>
        <dbReference type="SMART" id="SM00568"/>
    </source>
</evidence>
<dbReference type="Proteomes" id="UP001352852">
    <property type="component" value="Unassembled WGS sequence"/>
</dbReference>
<keyword evidence="1" id="KW-0812">Transmembrane</keyword>
<keyword evidence="4" id="KW-1185">Reference proteome</keyword>
<dbReference type="InterPro" id="IPR052633">
    <property type="entry name" value="GRAM_domain_protein_2B"/>
</dbReference>
<evidence type="ECO:0000313" key="3">
    <source>
        <dbReference type="EMBL" id="MED6283785.1"/>
    </source>
</evidence>
<feature type="domain" description="GRAM" evidence="2">
    <location>
        <begin position="126"/>
        <end position="193"/>
    </location>
</feature>
<evidence type="ECO:0000313" key="4">
    <source>
        <dbReference type="Proteomes" id="UP001352852"/>
    </source>
</evidence>
<gene>
    <name evidence="3" type="ORF">CHARACLAT_012502</name>
</gene>
<evidence type="ECO:0000256" key="1">
    <source>
        <dbReference type="SAM" id="Phobius"/>
    </source>
</evidence>
<dbReference type="PANTHER" id="PTHR46645:SF1">
    <property type="entry name" value="GRAM DOMAIN-CONTAINING PROTEIN"/>
    <property type="match status" value="1"/>
</dbReference>
<protein>
    <recommendedName>
        <fullName evidence="2">GRAM domain-containing protein</fullName>
    </recommendedName>
</protein>
<feature type="transmembrane region" description="Helical" evidence="1">
    <location>
        <begin position="315"/>
        <end position="336"/>
    </location>
</feature>
<sequence>MNLRVSQATPTRTALPLQRPPLIGVFETALPHLHAVKNWEICFIMTQKNRKLSVDSSSVDELTPLVMRRGSCKKCSRSLSLGNVESEARQLNQSLKMSFRDQTLADDHVGRSDALIISHSYIKYNETFHKLFQEIPKEERLIHTFTCALQREVLYHGRLFVSQNHVCFYSSVLLKATKVVIAISSMREIKKHNPALTVLSVRTSSGEKYLFASLRKYTICYRLLQSLCCQAQEGSPNSSPSLSSAQFEAEQDVASSFSSSESFDNVDLNNGITPVNDEANGTCRSTQGSSFKNENSRAEKVVPFLFFREILSLRVVLHIFVILLLLLLLASGYLGLRITALEEQLSSLGALADLTSHYTEFQET</sequence>
<dbReference type="PANTHER" id="PTHR46645">
    <property type="entry name" value="GRAM DOMAIN-CONTAINING PROTEIN 2B-RELATED"/>
    <property type="match status" value="1"/>
</dbReference>
<comment type="caution">
    <text evidence="3">The sequence shown here is derived from an EMBL/GenBank/DDBJ whole genome shotgun (WGS) entry which is preliminary data.</text>
</comment>
<proteinExistence type="predicted"/>
<dbReference type="EMBL" id="JAHUTJ010050050">
    <property type="protein sequence ID" value="MED6283785.1"/>
    <property type="molecule type" value="Genomic_DNA"/>
</dbReference>